<dbReference type="EMBL" id="CP031037">
    <property type="protein sequence ID" value="QDZ20431.1"/>
    <property type="molecule type" value="Genomic_DNA"/>
</dbReference>
<evidence type="ECO:0000256" key="4">
    <source>
        <dbReference type="ARBA" id="ARBA00030602"/>
    </source>
</evidence>
<evidence type="ECO:0000313" key="6">
    <source>
        <dbReference type="EMBL" id="QDZ20431.1"/>
    </source>
</evidence>
<evidence type="ECO:0000313" key="7">
    <source>
        <dbReference type="Proteomes" id="UP000316726"/>
    </source>
</evidence>
<proteinExistence type="inferred from homology"/>
<dbReference type="InterPro" id="IPR013024">
    <property type="entry name" value="GGCT-like"/>
</dbReference>
<comment type="function">
    <text evidence="1">Putative gamma-glutamylcyclotransferase.</text>
</comment>
<reference evidence="6 7" key="1">
    <citation type="submission" date="2018-07" db="EMBL/GenBank/DDBJ databases">
        <title>The complete nuclear genome of the prasinophyte Chloropicon primus (CCMP1205).</title>
        <authorList>
            <person name="Pombert J.-F."/>
            <person name="Otis C."/>
            <person name="Turmel M."/>
            <person name="Lemieux C."/>
        </authorList>
    </citation>
    <scope>NUCLEOTIDE SEQUENCE [LARGE SCALE GENOMIC DNA]</scope>
    <source>
        <strain evidence="6 7">CCMP1205</strain>
    </source>
</reference>
<accession>A0A5B8MJH6</accession>
<evidence type="ECO:0000256" key="1">
    <source>
        <dbReference type="ARBA" id="ARBA00002782"/>
    </source>
</evidence>
<dbReference type="OrthoDB" id="1044435at2759"/>
<feature type="domain" description="Gamma-glutamylcyclotransferase AIG2-like" evidence="5">
    <location>
        <begin position="4"/>
        <end position="103"/>
    </location>
</feature>
<dbReference type="CDD" id="cd06661">
    <property type="entry name" value="GGCT_like"/>
    <property type="match status" value="1"/>
</dbReference>
<dbReference type="Gene3D" id="3.10.490.10">
    <property type="entry name" value="Gamma-glutamyl cyclotransferase-like"/>
    <property type="match status" value="1"/>
</dbReference>
<sequence>MGRVFVYGTLQAPEVLEVLLGRIPERRPAMLRGYRRFRVRDRSYPGIVASEEASSSVAGMLLDVSSQEEVILDDFEGDEYVKQDVTVEGELQRTEASAYVYRDRLGLSAVEWTYEAFRREGLPDFLAMCEGYVREERQAKGIGTQFERL</sequence>
<evidence type="ECO:0000256" key="2">
    <source>
        <dbReference type="ARBA" id="ARBA00008861"/>
    </source>
</evidence>
<organism evidence="6 7">
    <name type="scientific">Chloropicon primus</name>
    <dbReference type="NCBI Taxonomy" id="1764295"/>
    <lineage>
        <taxon>Eukaryota</taxon>
        <taxon>Viridiplantae</taxon>
        <taxon>Chlorophyta</taxon>
        <taxon>Chloropicophyceae</taxon>
        <taxon>Chloropicales</taxon>
        <taxon>Chloropicaceae</taxon>
        <taxon>Chloropicon</taxon>
    </lineage>
</organism>
<dbReference type="PANTHER" id="PTHR31544:SF2">
    <property type="entry name" value="AIG2-LIKE PROTEIN D"/>
    <property type="match status" value="1"/>
</dbReference>
<dbReference type="GO" id="GO:0016740">
    <property type="term" value="F:transferase activity"/>
    <property type="evidence" value="ECO:0007669"/>
    <property type="project" value="UniProtKB-KW"/>
</dbReference>
<dbReference type="InterPro" id="IPR045038">
    <property type="entry name" value="AIG2-like"/>
</dbReference>
<keyword evidence="7" id="KW-1185">Reference proteome</keyword>
<evidence type="ECO:0000259" key="5">
    <source>
        <dbReference type="Pfam" id="PF06094"/>
    </source>
</evidence>
<comment type="similarity">
    <text evidence="2">Belongs to the gamma-glutamylcyclotransferase family.</text>
</comment>
<dbReference type="AlphaFoldDB" id="A0A5B8MJH6"/>
<keyword evidence="3 6" id="KW-0808">Transferase</keyword>
<dbReference type="PANTHER" id="PTHR31544">
    <property type="entry name" value="AIG2-LIKE PROTEIN D"/>
    <property type="match status" value="1"/>
</dbReference>
<protein>
    <recommendedName>
        <fullName evidence="4">Putative gamma-glutamylcyclotransferase</fullName>
    </recommendedName>
</protein>
<dbReference type="InterPro" id="IPR009288">
    <property type="entry name" value="AIG2-like_dom"/>
</dbReference>
<evidence type="ECO:0000256" key="3">
    <source>
        <dbReference type="ARBA" id="ARBA00022679"/>
    </source>
</evidence>
<name>A0A5B8MJH6_9CHLO</name>
<dbReference type="SUPFAM" id="SSF110857">
    <property type="entry name" value="Gamma-glutamyl cyclotransferase-like"/>
    <property type="match status" value="1"/>
</dbReference>
<gene>
    <name evidence="6" type="ORF">A3770_04p29490</name>
</gene>
<dbReference type="Proteomes" id="UP000316726">
    <property type="component" value="Chromosome 4"/>
</dbReference>
<dbReference type="InterPro" id="IPR036568">
    <property type="entry name" value="GGCT-like_sf"/>
</dbReference>
<dbReference type="Pfam" id="PF06094">
    <property type="entry name" value="GGACT"/>
    <property type="match status" value="1"/>
</dbReference>